<evidence type="ECO:0000256" key="1">
    <source>
        <dbReference type="SAM" id="MobiDB-lite"/>
    </source>
</evidence>
<comment type="caution">
    <text evidence="2">The sequence shown here is derived from an EMBL/GenBank/DDBJ whole genome shotgun (WGS) entry which is preliminary data.</text>
</comment>
<feature type="region of interest" description="Disordered" evidence="1">
    <location>
        <begin position="26"/>
        <end position="124"/>
    </location>
</feature>
<feature type="compositionally biased region" description="Polar residues" evidence="1">
    <location>
        <begin position="33"/>
        <end position="47"/>
    </location>
</feature>
<accession>A0ABR1YNL0</accession>
<feature type="compositionally biased region" description="Basic and acidic residues" evidence="1">
    <location>
        <begin position="92"/>
        <end position="111"/>
    </location>
</feature>
<sequence>MDYRNADPAVLAKQAEQDLNSYQAKTGVDHGASISTEESGVNASSASRFPGASVTYGSAATGREIPPEAGGGIQRGTGKTTKDVDFEGYGGPEDKAARFAEEHGGSDDAVRAHVAQGPRGERKA</sequence>
<protein>
    <submittedName>
        <fullName evidence="2">Uncharacterized protein</fullName>
    </submittedName>
</protein>
<organism evidence="2 3">
    <name type="scientific">Phyllosticta capitalensis</name>
    <dbReference type="NCBI Taxonomy" id="121624"/>
    <lineage>
        <taxon>Eukaryota</taxon>
        <taxon>Fungi</taxon>
        <taxon>Dikarya</taxon>
        <taxon>Ascomycota</taxon>
        <taxon>Pezizomycotina</taxon>
        <taxon>Dothideomycetes</taxon>
        <taxon>Dothideomycetes incertae sedis</taxon>
        <taxon>Botryosphaeriales</taxon>
        <taxon>Phyllostictaceae</taxon>
        <taxon>Phyllosticta</taxon>
    </lineage>
</organism>
<gene>
    <name evidence="2" type="ORF">HDK90DRAFT_270367</name>
</gene>
<reference evidence="2 3" key="1">
    <citation type="submission" date="2024-04" db="EMBL/GenBank/DDBJ databases">
        <title>Phyllosticta paracitricarpa is synonymous to the EU quarantine fungus P. citricarpa based on phylogenomic analyses.</title>
        <authorList>
            <consortium name="Lawrence Berkeley National Laboratory"/>
            <person name="Van Ingen-Buijs V.A."/>
            <person name="Van Westerhoven A.C."/>
            <person name="Haridas S."/>
            <person name="Skiadas P."/>
            <person name="Martin F."/>
            <person name="Groenewald J.Z."/>
            <person name="Crous P.W."/>
            <person name="Seidl M.F."/>
        </authorList>
    </citation>
    <scope>NUCLEOTIDE SEQUENCE [LARGE SCALE GENOMIC DNA]</scope>
    <source>
        <strain evidence="2 3">CBS 123374</strain>
    </source>
</reference>
<name>A0ABR1YNL0_9PEZI</name>
<evidence type="ECO:0000313" key="2">
    <source>
        <dbReference type="EMBL" id="KAK8233543.1"/>
    </source>
</evidence>
<dbReference type="Proteomes" id="UP001492380">
    <property type="component" value="Unassembled WGS sequence"/>
</dbReference>
<dbReference type="EMBL" id="JBBWRZ010000006">
    <property type="protein sequence ID" value="KAK8233543.1"/>
    <property type="molecule type" value="Genomic_DNA"/>
</dbReference>
<keyword evidence="3" id="KW-1185">Reference proteome</keyword>
<evidence type="ECO:0000313" key="3">
    <source>
        <dbReference type="Proteomes" id="UP001492380"/>
    </source>
</evidence>
<proteinExistence type="predicted"/>